<keyword evidence="4" id="KW-0175">Coiled coil</keyword>
<comment type="subcellular location">
    <subcellularLocation>
        <location evidence="1">Nucleus</location>
    </subcellularLocation>
</comment>
<dbReference type="Pfam" id="PF09766">
    <property type="entry name" value="FmiP_Thoc5"/>
    <property type="match status" value="1"/>
</dbReference>
<comment type="caution">
    <text evidence="5">The sequence shown here is derived from an EMBL/GenBank/DDBJ whole genome shotgun (WGS) entry which is preliminary data.</text>
</comment>
<feature type="coiled-coil region" evidence="4">
    <location>
        <begin position="211"/>
        <end position="238"/>
    </location>
</feature>
<evidence type="ECO:0000313" key="6">
    <source>
        <dbReference type="Proteomes" id="UP001530400"/>
    </source>
</evidence>
<comment type="similarity">
    <text evidence="2">Belongs to the THOC5 family.</text>
</comment>
<dbReference type="GO" id="GO:0005634">
    <property type="term" value="C:nucleus"/>
    <property type="evidence" value="ECO:0007669"/>
    <property type="project" value="UniProtKB-SubCell"/>
</dbReference>
<evidence type="ECO:0000256" key="2">
    <source>
        <dbReference type="ARBA" id="ARBA00008044"/>
    </source>
</evidence>
<gene>
    <name evidence="5" type="ORF">ACHAWO_002757</name>
</gene>
<dbReference type="EMBL" id="JALLPJ020000144">
    <property type="protein sequence ID" value="KAL3801186.1"/>
    <property type="molecule type" value="Genomic_DNA"/>
</dbReference>
<accession>A0ABD3QNJ8</accession>
<keyword evidence="6" id="KW-1185">Reference proteome</keyword>
<evidence type="ECO:0000256" key="1">
    <source>
        <dbReference type="ARBA" id="ARBA00004123"/>
    </source>
</evidence>
<sequence>MSPAKKRRVLAKQAADALAHDDGAMDLDAPSNADIMPKLQKCHTDTMLNLQSNLDLLQKAPAGPERDELIFSCSVALSTLKLLQRQISLQIDNHHATVAQEERVKVEACSLMLQNLNYERNYLRREIDEFKGWKAEDLEKMAADELGMDLVTLGQDEEKADGDVHMDDEKKINSPEEAIDAYFFGDAQHSHRDPANHESMLTKLQEDKDERSSLVEELSKSKLELKELQRKREQLRNFLTQIPKKPSEMEKVGESLSGFFKGCKAEWLCSDEAGAEKKLELAKTLACPPSLKRTDRFQLAQSKLASPLYTLFFQIAGYIDAWSTLDHLDKEERDACNLEELIGADGMSVSAIPSKNAEEEGNQTWDVELSISTVNIIPAEIATMMGRSSKAGGDTLKIVFSYDADQGVVTSHAVNENDSASDDDILDNLFPGDDGSISPDIPTVLMKSEEEVEASDPDAMQGSDVVKSPGKPYHWCQVISGLNLPPPFSRESTGASFQVNACTKAVFRQLIRRIRARKSLGALLEVLSRRQNLPIHPAFRAEETSTSFASKAKVVSWSEEKDNHQVSLSPSMKRFVATIKRKTSTLKAAVIIDMQNYPSEPPIWSLQSEDGTITGSALSLGEQSGELTSLNNSNSGNKAPPLFDATLHRIENHVNTDLDQFVNQDVEATYDWILMHQLADIVSCWDEMMSSVEGNGGAKTKDFELRRVKGKDRQLLGLGENSPFFYYRQRL</sequence>
<protein>
    <submittedName>
        <fullName evidence="5">Uncharacterized protein</fullName>
    </submittedName>
</protein>
<keyword evidence="3" id="KW-0539">Nucleus</keyword>
<dbReference type="AlphaFoldDB" id="A0ABD3QNJ8"/>
<evidence type="ECO:0000313" key="5">
    <source>
        <dbReference type="EMBL" id="KAL3801186.1"/>
    </source>
</evidence>
<dbReference type="PANTHER" id="PTHR13375">
    <property type="entry name" value="FMS INTERACTING PROTEIN"/>
    <property type="match status" value="1"/>
</dbReference>
<evidence type="ECO:0000256" key="3">
    <source>
        <dbReference type="ARBA" id="ARBA00023242"/>
    </source>
</evidence>
<dbReference type="Proteomes" id="UP001530400">
    <property type="component" value="Unassembled WGS sequence"/>
</dbReference>
<proteinExistence type="inferred from homology"/>
<organism evidence="5 6">
    <name type="scientific">Cyclotella atomus</name>
    <dbReference type="NCBI Taxonomy" id="382360"/>
    <lineage>
        <taxon>Eukaryota</taxon>
        <taxon>Sar</taxon>
        <taxon>Stramenopiles</taxon>
        <taxon>Ochrophyta</taxon>
        <taxon>Bacillariophyta</taxon>
        <taxon>Coscinodiscophyceae</taxon>
        <taxon>Thalassiosirophycidae</taxon>
        <taxon>Stephanodiscales</taxon>
        <taxon>Stephanodiscaceae</taxon>
        <taxon>Cyclotella</taxon>
    </lineage>
</organism>
<reference evidence="5 6" key="1">
    <citation type="submission" date="2024-10" db="EMBL/GenBank/DDBJ databases">
        <title>Updated reference genomes for cyclostephanoid diatoms.</title>
        <authorList>
            <person name="Roberts W.R."/>
            <person name="Alverson A.J."/>
        </authorList>
    </citation>
    <scope>NUCLEOTIDE SEQUENCE [LARGE SCALE GENOMIC DNA]</scope>
    <source>
        <strain evidence="5 6">AJA010-31</strain>
    </source>
</reference>
<dbReference type="PANTHER" id="PTHR13375:SF3">
    <property type="entry name" value="THO COMPLEX SUBUNIT 5 HOMOLOG"/>
    <property type="match status" value="1"/>
</dbReference>
<dbReference type="InterPro" id="IPR019163">
    <property type="entry name" value="THO_Thoc5"/>
</dbReference>
<evidence type="ECO:0000256" key="4">
    <source>
        <dbReference type="SAM" id="Coils"/>
    </source>
</evidence>
<name>A0ABD3QNJ8_9STRA</name>